<protein>
    <submittedName>
        <fullName evidence="6">ABC transporter substrate-binding protein</fullName>
    </submittedName>
</protein>
<name>A0ABV7L594_9PROT</name>
<evidence type="ECO:0000256" key="3">
    <source>
        <dbReference type="ARBA" id="ARBA00022970"/>
    </source>
</evidence>
<dbReference type="SUPFAM" id="SSF53822">
    <property type="entry name" value="Periplasmic binding protein-like I"/>
    <property type="match status" value="1"/>
</dbReference>
<accession>A0ABV7L594</accession>
<feature type="chain" id="PRO_5046279899" evidence="4">
    <location>
        <begin position="25"/>
        <end position="393"/>
    </location>
</feature>
<evidence type="ECO:0000259" key="5">
    <source>
        <dbReference type="Pfam" id="PF13458"/>
    </source>
</evidence>
<comment type="caution">
    <text evidence="6">The sequence shown here is derived from an EMBL/GenBank/DDBJ whole genome shotgun (WGS) entry which is preliminary data.</text>
</comment>
<proteinExistence type="inferred from homology"/>
<keyword evidence="2 4" id="KW-0732">Signal</keyword>
<reference evidence="7" key="1">
    <citation type="journal article" date="2019" name="Int. J. Syst. Evol. Microbiol.">
        <title>The Global Catalogue of Microorganisms (GCM) 10K type strain sequencing project: providing services to taxonomists for standard genome sequencing and annotation.</title>
        <authorList>
            <consortium name="The Broad Institute Genomics Platform"/>
            <consortium name="The Broad Institute Genome Sequencing Center for Infectious Disease"/>
            <person name="Wu L."/>
            <person name="Ma J."/>
        </authorList>
    </citation>
    <scope>NUCLEOTIDE SEQUENCE [LARGE SCALE GENOMIC DNA]</scope>
    <source>
        <strain evidence="7">KCTC 42964</strain>
    </source>
</reference>
<dbReference type="EMBL" id="JBHRTR010000034">
    <property type="protein sequence ID" value="MFC3229513.1"/>
    <property type="molecule type" value="Genomic_DNA"/>
</dbReference>
<dbReference type="Pfam" id="PF13458">
    <property type="entry name" value="Peripla_BP_6"/>
    <property type="match status" value="1"/>
</dbReference>
<sequence>MRHLLLAGVAVGLGVGIAAGGAAADDHELVVGAAIAQSGFMTPFDGVPLKGLQIAVDEVNAAGGIDGKPVKIVYADTKSDPAQGANAAIQVLEQGADMLVVSCDFDMGAPAALIGQSQGVVTFSLCAADPKFGSQGIGDFAYSMGMSTVGEGVLAAEWAHEQGWRKAYILKDTVVEYTKSLADHFKTRWDALDGTGIVGEDTVNGLADDSVVSQISRMKNAEAPDVIFYSGGGAAGGNKVVRQIRAAGIDAPILAGAAFDGIHWMDAVPDLSNFYNLSYASISGDDPNPEVQKLLAKHKEKFGEPPVSGQYVLGYALMEVWKKAIEQAGSADGAAVRDALDGFDGVVTIMGPTSFSPDVHMLHDWPLVIRKVTGGKPEALERQAPSEIPEITY</sequence>
<dbReference type="Gene3D" id="3.40.50.2300">
    <property type="match status" value="2"/>
</dbReference>
<dbReference type="PANTHER" id="PTHR30483:SF6">
    <property type="entry name" value="PERIPLASMIC BINDING PROTEIN OF ABC TRANSPORTER FOR NATURAL AMINO ACIDS"/>
    <property type="match status" value="1"/>
</dbReference>
<evidence type="ECO:0000256" key="2">
    <source>
        <dbReference type="ARBA" id="ARBA00022729"/>
    </source>
</evidence>
<dbReference type="InterPro" id="IPR028082">
    <property type="entry name" value="Peripla_BP_I"/>
</dbReference>
<dbReference type="PANTHER" id="PTHR30483">
    <property type="entry name" value="LEUCINE-SPECIFIC-BINDING PROTEIN"/>
    <property type="match status" value="1"/>
</dbReference>
<organism evidence="6 7">
    <name type="scientific">Marinibaculum pumilum</name>
    <dbReference type="NCBI Taxonomy" id="1766165"/>
    <lineage>
        <taxon>Bacteria</taxon>
        <taxon>Pseudomonadati</taxon>
        <taxon>Pseudomonadota</taxon>
        <taxon>Alphaproteobacteria</taxon>
        <taxon>Rhodospirillales</taxon>
        <taxon>Rhodospirillaceae</taxon>
        <taxon>Marinibaculum</taxon>
    </lineage>
</organism>
<keyword evidence="3" id="KW-0813">Transport</keyword>
<keyword evidence="7" id="KW-1185">Reference proteome</keyword>
<keyword evidence="3" id="KW-0029">Amino-acid transport</keyword>
<gene>
    <name evidence="6" type="ORF">ACFOGJ_19855</name>
</gene>
<feature type="domain" description="Leucine-binding protein" evidence="5">
    <location>
        <begin position="31"/>
        <end position="368"/>
    </location>
</feature>
<evidence type="ECO:0000313" key="7">
    <source>
        <dbReference type="Proteomes" id="UP001595528"/>
    </source>
</evidence>
<evidence type="ECO:0000256" key="1">
    <source>
        <dbReference type="ARBA" id="ARBA00010062"/>
    </source>
</evidence>
<feature type="signal peptide" evidence="4">
    <location>
        <begin position="1"/>
        <end position="24"/>
    </location>
</feature>
<comment type="similarity">
    <text evidence="1">Belongs to the leucine-binding protein family.</text>
</comment>
<evidence type="ECO:0000256" key="4">
    <source>
        <dbReference type="SAM" id="SignalP"/>
    </source>
</evidence>
<dbReference type="Proteomes" id="UP001595528">
    <property type="component" value="Unassembled WGS sequence"/>
</dbReference>
<evidence type="ECO:0000313" key="6">
    <source>
        <dbReference type="EMBL" id="MFC3229513.1"/>
    </source>
</evidence>
<dbReference type="InterPro" id="IPR028081">
    <property type="entry name" value="Leu-bd"/>
</dbReference>
<dbReference type="InterPro" id="IPR051010">
    <property type="entry name" value="BCAA_transport"/>
</dbReference>
<dbReference type="RefSeq" id="WP_379903796.1">
    <property type="nucleotide sequence ID" value="NZ_JBHRTR010000034.1"/>
</dbReference>